<organism evidence="2 3">
    <name type="scientific">Paraburkholderia denitrificans</name>
    <dbReference type="NCBI Taxonomy" id="694025"/>
    <lineage>
        <taxon>Bacteria</taxon>
        <taxon>Pseudomonadati</taxon>
        <taxon>Pseudomonadota</taxon>
        <taxon>Betaproteobacteria</taxon>
        <taxon>Burkholderiales</taxon>
        <taxon>Burkholderiaceae</taxon>
        <taxon>Paraburkholderia</taxon>
    </lineage>
</organism>
<evidence type="ECO:0000313" key="2">
    <source>
        <dbReference type="EMBL" id="MFC5427490.1"/>
    </source>
</evidence>
<proteinExistence type="predicted"/>
<keyword evidence="1" id="KW-0812">Transmembrane</keyword>
<keyword evidence="3" id="KW-1185">Reference proteome</keyword>
<name>A0ABW0J3A1_9BURK</name>
<keyword evidence="1" id="KW-1133">Transmembrane helix</keyword>
<comment type="caution">
    <text evidence="2">The sequence shown here is derived from an EMBL/GenBank/DDBJ whole genome shotgun (WGS) entry which is preliminary data.</text>
</comment>
<dbReference type="RefSeq" id="WP_377708932.1">
    <property type="nucleotide sequence ID" value="NZ_JBHSMP010000005.1"/>
</dbReference>
<dbReference type="EMBL" id="JBHSMP010000005">
    <property type="protein sequence ID" value="MFC5427490.1"/>
    <property type="molecule type" value="Genomic_DNA"/>
</dbReference>
<dbReference type="Proteomes" id="UP001596103">
    <property type="component" value="Unassembled WGS sequence"/>
</dbReference>
<evidence type="ECO:0000256" key="1">
    <source>
        <dbReference type="SAM" id="Phobius"/>
    </source>
</evidence>
<gene>
    <name evidence="2" type="ORF">ACFPTO_01505</name>
</gene>
<evidence type="ECO:0000313" key="3">
    <source>
        <dbReference type="Proteomes" id="UP001596103"/>
    </source>
</evidence>
<accession>A0ABW0J3A1</accession>
<sequence>MGRLVLTKSELESLLGVEQIKFAPSVMPKIAPKEDIDPSPASCIVVDVLLIALSFHNHLFLLIFAR</sequence>
<keyword evidence="1" id="KW-0472">Membrane</keyword>
<feature type="transmembrane region" description="Helical" evidence="1">
    <location>
        <begin position="44"/>
        <end position="65"/>
    </location>
</feature>
<reference evidence="3" key="1">
    <citation type="journal article" date="2019" name="Int. J. Syst. Evol. Microbiol.">
        <title>The Global Catalogue of Microorganisms (GCM) 10K type strain sequencing project: providing services to taxonomists for standard genome sequencing and annotation.</title>
        <authorList>
            <consortium name="The Broad Institute Genomics Platform"/>
            <consortium name="The Broad Institute Genome Sequencing Center for Infectious Disease"/>
            <person name="Wu L."/>
            <person name="Ma J."/>
        </authorList>
    </citation>
    <scope>NUCLEOTIDE SEQUENCE [LARGE SCALE GENOMIC DNA]</scope>
    <source>
        <strain evidence="3">CCUG 56042</strain>
    </source>
</reference>
<protein>
    <submittedName>
        <fullName evidence="2">Uncharacterized protein</fullName>
    </submittedName>
</protein>